<proteinExistence type="inferred from homology"/>
<organism evidence="6">
    <name type="scientific">Caldithrix abyssi</name>
    <dbReference type="NCBI Taxonomy" id="187145"/>
    <lineage>
        <taxon>Bacteria</taxon>
        <taxon>Pseudomonadati</taxon>
        <taxon>Calditrichota</taxon>
        <taxon>Calditrichia</taxon>
        <taxon>Calditrichales</taxon>
        <taxon>Calditrichaceae</taxon>
        <taxon>Caldithrix</taxon>
    </lineage>
</organism>
<name>A0A7V4WTE7_CALAY</name>
<feature type="domain" description="Glycosyltransferase 2-like" evidence="5">
    <location>
        <begin position="42"/>
        <end position="214"/>
    </location>
</feature>
<evidence type="ECO:0000259" key="5">
    <source>
        <dbReference type="Pfam" id="PF00535"/>
    </source>
</evidence>
<keyword evidence="4" id="KW-1133">Transmembrane helix</keyword>
<keyword evidence="3" id="KW-0808">Transferase</keyword>
<evidence type="ECO:0000256" key="1">
    <source>
        <dbReference type="ARBA" id="ARBA00006739"/>
    </source>
</evidence>
<dbReference type="InterPro" id="IPR001173">
    <property type="entry name" value="Glyco_trans_2-like"/>
</dbReference>
<dbReference type="Pfam" id="PF00535">
    <property type="entry name" value="Glycos_transf_2"/>
    <property type="match status" value="1"/>
</dbReference>
<comment type="caution">
    <text evidence="6">The sequence shown here is derived from an EMBL/GenBank/DDBJ whole genome shotgun (WGS) entry which is preliminary data.</text>
</comment>
<dbReference type="SUPFAM" id="SSF53448">
    <property type="entry name" value="Nucleotide-diphospho-sugar transferases"/>
    <property type="match status" value="1"/>
</dbReference>
<dbReference type="PANTHER" id="PTHR43630">
    <property type="entry name" value="POLY-BETA-1,6-N-ACETYL-D-GLUCOSAMINE SYNTHASE"/>
    <property type="match status" value="1"/>
</dbReference>
<dbReference type="GO" id="GO:0016757">
    <property type="term" value="F:glycosyltransferase activity"/>
    <property type="evidence" value="ECO:0007669"/>
    <property type="project" value="UniProtKB-KW"/>
</dbReference>
<feature type="transmembrane region" description="Helical" evidence="4">
    <location>
        <begin position="287"/>
        <end position="320"/>
    </location>
</feature>
<feature type="transmembrane region" description="Helical" evidence="4">
    <location>
        <begin position="6"/>
        <end position="22"/>
    </location>
</feature>
<evidence type="ECO:0000256" key="3">
    <source>
        <dbReference type="ARBA" id="ARBA00022679"/>
    </source>
</evidence>
<gene>
    <name evidence="6" type="ORF">ENK44_00115</name>
</gene>
<evidence type="ECO:0000256" key="2">
    <source>
        <dbReference type="ARBA" id="ARBA00022676"/>
    </source>
</evidence>
<accession>A0A7V4WTE7</accession>
<dbReference type="EMBL" id="DRQG01000002">
    <property type="protein sequence ID" value="HGY54080.1"/>
    <property type="molecule type" value="Genomic_DNA"/>
</dbReference>
<sequence>MDTYLIILFMFTFVYAAGLWYLSNGFNQIKKQGRTDSKPMVSVIVSAHNEETHLPGCLECLQAQEYPPEKVEFLIVDDRSTDATGAVTDRFAEQDTRFRPISIKDRRPDFAPKKRAIDTAIRHARGEVILLTDADGRPGSNWVSGMVSYFTEQTDMVIGYAPYTVKPAGHFTKSLLALEYLSHAAVAAATCGLGFPVTCVGTNMGYRKKLYTEIGGFGEYKPFISGDDDLFLTRVREAKQYTIRYADAPETHVYNDPPQLWSKFLHQRMRYASKGFSYPKKVTAGLLAYYLFNLFMFVGLLGFLFVPAVFYPVLAAYGIKSVGEFYFMNLAGKTLHDTRFISRIPLVQVLHIPYVVVFGFLGQFKRFRWAEAHSEAAVQKMA</sequence>
<dbReference type="InterPro" id="IPR029044">
    <property type="entry name" value="Nucleotide-diphossugar_trans"/>
</dbReference>
<dbReference type="Proteomes" id="UP000885779">
    <property type="component" value="Unassembled WGS sequence"/>
</dbReference>
<keyword evidence="2" id="KW-0328">Glycosyltransferase</keyword>
<reference evidence="6" key="1">
    <citation type="journal article" date="2020" name="mSystems">
        <title>Genome- and Community-Level Interaction Insights into Carbon Utilization and Element Cycling Functions of Hydrothermarchaeota in Hydrothermal Sediment.</title>
        <authorList>
            <person name="Zhou Z."/>
            <person name="Liu Y."/>
            <person name="Xu W."/>
            <person name="Pan J."/>
            <person name="Luo Z.H."/>
            <person name="Li M."/>
        </authorList>
    </citation>
    <scope>NUCLEOTIDE SEQUENCE [LARGE SCALE GENOMIC DNA]</scope>
    <source>
        <strain evidence="6">HyVt-577</strain>
    </source>
</reference>
<keyword evidence="4" id="KW-0812">Transmembrane</keyword>
<feature type="transmembrane region" description="Helical" evidence="4">
    <location>
        <begin position="340"/>
        <end position="361"/>
    </location>
</feature>
<keyword evidence="4" id="KW-0472">Membrane</keyword>
<evidence type="ECO:0000313" key="6">
    <source>
        <dbReference type="EMBL" id="HGY54080.1"/>
    </source>
</evidence>
<protein>
    <submittedName>
        <fullName evidence="6">Glycosyltransferase</fullName>
    </submittedName>
</protein>
<dbReference type="AlphaFoldDB" id="A0A7V4WTE7"/>
<comment type="similarity">
    <text evidence="1">Belongs to the glycosyltransferase 2 family.</text>
</comment>
<dbReference type="PANTHER" id="PTHR43630:SF1">
    <property type="entry name" value="POLY-BETA-1,6-N-ACETYL-D-GLUCOSAMINE SYNTHASE"/>
    <property type="match status" value="1"/>
</dbReference>
<evidence type="ECO:0000256" key="4">
    <source>
        <dbReference type="SAM" id="Phobius"/>
    </source>
</evidence>
<dbReference type="Gene3D" id="3.90.550.10">
    <property type="entry name" value="Spore Coat Polysaccharide Biosynthesis Protein SpsA, Chain A"/>
    <property type="match status" value="1"/>
</dbReference>